<evidence type="ECO:0000313" key="2">
    <source>
        <dbReference type="Proteomes" id="UP001162483"/>
    </source>
</evidence>
<name>A0ABN9GQW7_9NEOB</name>
<comment type="caution">
    <text evidence="1">The sequence shown here is derived from an EMBL/GenBank/DDBJ whole genome shotgun (WGS) entry which is preliminary data.</text>
</comment>
<gene>
    <name evidence="1" type="ORF">SPARVUS_LOCUS14614635</name>
</gene>
<proteinExistence type="predicted"/>
<organism evidence="1 2">
    <name type="scientific">Staurois parvus</name>
    <dbReference type="NCBI Taxonomy" id="386267"/>
    <lineage>
        <taxon>Eukaryota</taxon>
        <taxon>Metazoa</taxon>
        <taxon>Chordata</taxon>
        <taxon>Craniata</taxon>
        <taxon>Vertebrata</taxon>
        <taxon>Euteleostomi</taxon>
        <taxon>Amphibia</taxon>
        <taxon>Batrachia</taxon>
        <taxon>Anura</taxon>
        <taxon>Neobatrachia</taxon>
        <taxon>Ranoidea</taxon>
        <taxon>Ranidae</taxon>
        <taxon>Staurois</taxon>
    </lineage>
</organism>
<dbReference type="Proteomes" id="UP001162483">
    <property type="component" value="Unassembled WGS sequence"/>
</dbReference>
<sequence length="63" mass="7146">MGPPTDPRPSGSARVPKWSVHPCTYLHFISTKGFVGDITLHRRHLTIRHVKFSFVQPNSGHKK</sequence>
<keyword evidence="2" id="KW-1185">Reference proteome</keyword>
<accession>A0ABN9GQW7</accession>
<dbReference type="EMBL" id="CATNWA010019194">
    <property type="protein sequence ID" value="CAI9611849.1"/>
    <property type="molecule type" value="Genomic_DNA"/>
</dbReference>
<evidence type="ECO:0000313" key="1">
    <source>
        <dbReference type="EMBL" id="CAI9611849.1"/>
    </source>
</evidence>
<protein>
    <submittedName>
        <fullName evidence="1">Uncharacterized protein</fullName>
    </submittedName>
</protein>
<reference evidence="1" key="1">
    <citation type="submission" date="2023-05" db="EMBL/GenBank/DDBJ databases">
        <authorList>
            <person name="Stuckert A."/>
        </authorList>
    </citation>
    <scope>NUCLEOTIDE SEQUENCE</scope>
</reference>